<reference evidence="1 2" key="2">
    <citation type="journal article" date="2021" name="Int. J. Syst. Evol. Microbiol.">
        <title>Isolation and Polyphasic Characterization of Desulfuromonas versatilis sp. Nov., an Electrogenic Bacteria Capable of Versatile Metabolism Isolated from a Graphene Oxide-Reducing Enrichment Culture.</title>
        <authorList>
            <person name="Xie L."/>
            <person name="Yoshida N."/>
            <person name="Ishii S."/>
            <person name="Meng L."/>
        </authorList>
    </citation>
    <scope>NUCLEOTIDE SEQUENCE [LARGE SCALE GENOMIC DNA]</scope>
    <source>
        <strain evidence="1 2">NIT-T3</strain>
    </source>
</reference>
<dbReference type="EMBL" id="AP024355">
    <property type="protein sequence ID" value="BCR05780.1"/>
    <property type="molecule type" value="Genomic_DNA"/>
</dbReference>
<name>A0ABN6E0A1_9BACT</name>
<evidence type="ECO:0008006" key="3">
    <source>
        <dbReference type="Google" id="ProtNLM"/>
    </source>
</evidence>
<proteinExistence type="predicted"/>
<evidence type="ECO:0000313" key="1">
    <source>
        <dbReference type="EMBL" id="BCR05780.1"/>
    </source>
</evidence>
<organism evidence="1 2">
    <name type="scientific">Desulfuromonas versatilis</name>
    <dbReference type="NCBI Taxonomy" id="2802975"/>
    <lineage>
        <taxon>Bacteria</taxon>
        <taxon>Pseudomonadati</taxon>
        <taxon>Thermodesulfobacteriota</taxon>
        <taxon>Desulfuromonadia</taxon>
        <taxon>Desulfuromonadales</taxon>
        <taxon>Desulfuromonadaceae</taxon>
        <taxon>Desulfuromonas</taxon>
    </lineage>
</organism>
<protein>
    <recommendedName>
        <fullName evidence="3">DUF2141 domain-containing protein</fullName>
    </recommendedName>
</protein>
<accession>A0ABN6E0A1</accession>
<dbReference type="RefSeq" id="WP_221249184.1">
    <property type="nucleotide sequence ID" value="NZ_AP024355.1"/>
</dbReference>
<evidence type="ECO:0000313" key="2">
    <source>
        <dbReference type="Proteomes" id="UP001319827"/>
    </source>
</evidence>
<sequence length="153" mass="16318">MRRMSYGWISVAMALGVVFVGCGGGGSDRDPVPVNANVLGTLMLPEAVDTPTYQVYIDDDTDPTTFVARSEGICACNTAIDYFFNNVPPGTYYIYGIVRMNQHLDGPAQPNDFLGFYGTLDGQKPDAPNLVVPGGQEIASGIEIRATLVPPAP</sequence>
<dbReference type="PROSITE" id="PS51257">
    <property type="entry name" value="PROKAR_LIPOPROTEIN"/>
    <property type="match status" value="1"/>
</dbReference>
<keyword evidence="2" id="KW-1185">Reference proteome</keyword>
<reference evidence="1 2" key="1">
    <citation type="journal article" date="2016" name="C (Basel)">
        <title>Selective Growth of and Electricity Production by Marine Exoelectrogenic Bacteria in Self-Aggregated Hydrogel of Microbially Reduced Graphene Oxide.</title>
        <authorList>
            <person name="Yoshida N."/>
            <person name="Goto Y."/>
            <person name="Miyata Y."/>
        </authorList>
    </citation>
    <scope>NUCLEOTIDE SEQUENCE [LARGE SCALE GENOMIC DNA]</scope>
    <source>
        <strain evidence="1 2">NIT-T3</strain>
    </source>
</reference>
<dbReference type="Proteomes" id="UP001319827">
    <property type="component" value="Chromosome"/>
</dbReference>
<gene>
    <name evidence="1" type="ORF">DESUT3_28490</name>
</gene>